<feature type="region of interest" description="Disordered" evidence="1">
    <location>
        <begin position="62"/>
        <end position="92"/>
    </location>
</feature>
<evidence type="ECO:0000313" key="2">
    <source>
        <dbReference type="EMBL" id="KAJ8476342.1"/>
    </source>
</evidence>
<name>A0AAV8QKK4_ENSVE</name>
<evidence type="ECO:0000256" key="1">
    <source>
        <dbReference type="SAM" id="MobiDB-lite"/>
    </source>
</evidence>
<organism evidence="2 3">
    <name type="scientific">Ensete ventricosum</name>
    <name type="common">Abyssinian banana</name>
    <name type="synonym">Musa ensete</name>
    <dbReference type="NCBI Taxonomy" id="4639"/>
    <lineage>
        <taxon>Eukaryota</taxon>
        <taxon>Viridiplantae</taxon>
        <taxon>Streptophyta</taxon>
        <taxon>Embryophyta</taxon>
        <taxon>Tracheophyta</taxon>
        <taxon>Spermatophyta</taxon>
        <taxon>Magnoliopsida</taxon>
        <taxon>Liliopsida</taxon>
        <taxon>Zingiberales</taxon>
        <taxon>Musaceae</taxon>
        <taxon>Ensete</taxon>
    </lineage>
</organism>
<protein>
    <submittedName>
        <fullName evidence="2">Uncharacterized protein</fullName>
    </submittedName>
</protein>
<keyword evidence="3" id="KW-1185">Reference proteome</keyword>
<dbReference type="EMBL" id="JAQQAF010000006">
    <property type="protein sequence ID" value="KAJ8476342.1"/>
    <property type="molecule type" value="Genomic_DNA"/>
</dbReference>
<accession>A0AAV8QKK4</accession>
<gene>
    <name evidence="2" type="ORF">OPV22_020069</name>
</gene>
<comment type="caution">
    <text evidence="2">The sequence shown here is derived from an EMBL/GenBank/DDBJ whole genome shotgun (WGS) entry which is preliminary data.</text>
</comment>
<sequence>MNRGGEINPIDHTVKPKRIQPTCSFRPRYPAVAAPPFVAFAGIMKLGGLYSTAPSLPVYLRRSEGNKGQKNGIQLREQGRPPRLPPGTVAAGSSEGLVLQLICLRPGGRPEVRVRSGHPRGFLQVPSPQDELPRPHPRLPHLYPSAAAREHLPRSHRGGPVTPRKRQK</sequence>
<evidence type="ECO:0000313" key="3">
    <source>
        <dbReference type="Proteomes" id="UP001222027"/>
    </source>
</evidence>
<dbReference type="Proteomes" id="UP001222027">
    <property type="component" value="Unassembled WGS sequence"/>
</dbReference>
<dbReference type="AlphaFoldDB" id="A0AAV8QKK4"/>
<proteinExistence type="predicted"/>
<feature type="region of interest" description="Disordered" evidence="1">
    <location>
        <begin position="110"/>
        <end position="168"/>
    </location>
</feature>
<reference evidence="2 3" key="1">
    <citation type="submission" date="2022-12" db="EMBL/GenBank/DDBJ databases">
        <title>Chromosome-scale assembly of the Ensete ventricosum genome.</title>
        <authorList>
            <person name="Dussert Y."/>
            <person name="Stocks J."/>
            <person name="Wendawek A."/>
            <person name="Woldeyes F."/>
            <person name="Nichols R.A."/>
            <person name="Borrell J.S."/>
        </authorList>
    </citation>
    <scope>NUCLEOTIDE SEQUENCE [LARGE SCALE GENOMIC DNA]</scope>
    <source>
        <strain evidence="3">cv. Maze</strain>
        <tissue evidence="2">Seeds</tissue>
    </source>
</reference>